<accession>A0A1I6A8J9</accession>
<dbReference type="AlphaFoldDB" id="A0A1I6A8J9"/>
<evidence type="ECO:0000256" key="3">
    <source>
        <dbReference type="HAMAP-Rule" id="MF_01830"/>
    </source>
</evidence>
<dbReference type="EMBL" id="FOWW01000011">
    <property type="protein sequence ID" value="SFQ65009.1"/>
    <property type="molecule type" value="Genomic_DNA"/>
</dbReference>
<dbReference type="NCBIfam" id="NF003969">
    <property type="entry name" value="PRK05463.1"/>
    <property type="match status" value="1"/>
</dbReference>
<reference evidence="5" key="1">
    <citation type="submission" date="2016-10" db="EMBL/GenBank/DDBJ databases">
        <authorList>
            <person name="Varghese N."/>
            <person name="Submissions S."/>
        </authorList>
    </citation>
    <scope>NUCLEOTIDE SEQUENCE [LARGE SCALE GENOMIC DNA]</scope>
    <source>
        <strain evidence="5">CGMCC 4.5579</strain>
    </source>
</reference>
<dbReference type="InterPro" id="IPR016938">
    <property type="entry name" value="UPF0317"/>
</dbReference>
<name>A0A1I6A8J9_9PSEU</name>
<dbReference type="STRING" id="587909.SAMN05421810_111178"/>
<protein>
    <recommendedName>
        <fullName evidence="3">Putative hydro-lyase SAMN05421810_111178</fullName>
        <ecNumber evidence="3">4.2.1.-</ecNumber>
    </recommendedName>
</protein>
<gene>
    <name evidence="4" type="ORF">SAMN05421810_111178</name>
</gene>
<dbReference type="Gene3D" id="3.40.1640.10">
    <property type="entry name" value="PSTPO5379-like"/>
    <property type="match status" value="1"/>
</dbReference>
<evidence type="ECO:0000256" key="2">
    <source>
        <dbReference type="ARBA" id="ARBA00023239"/>
    </source>
</evidence>
<sequence length="270" mass="28566">MATIEEIPAVPPTDPGALSGRRARGLFRAGLRAHTAGWAAGYAQANLVAVPREVAYDLLLFAQRNPKAVPVLDVGDPGGVTTTLAPDADLRTDLPAYQVWRDGEPVDEITDATPHWRDDLVAFLVGCSFTFERGLLEAGVPVRHLEEGVNDPMYVTTVPCRPAGRLAGPLVVSMRPVPAPLVARAVQITARFPAVHGAPVHVGDPAALGISDLAVPDFGDAVTVGSDVPMFWACGVTVQAVVRASRLEFAITHSPGHMFVTDTPDATFQT</sequence>
<dbReference type="OrthoDB" id="149585at2"/>
<dbReference type="EC" id="4.2.1.-" evidence="3"/>
<dbReference type="PIRSF" id="PIRSF029755">
    <property type="entry name" value="UCP029755"/>
    <property type="match status" value="1"/>
</dbReference>
<dbReference type="GO" id="GO:0016829">
    <property type="term" value="F:lyase activity"/>
    <property type="evidence" value="ECO:0007669"/>
    <property type="project" value="UniProtKB-KW"/>
</dbReference>
<dbReference type="Pfam" id="PF07286">
    <property type="entry name" value="D-Glu_cyclase"/>
    <property type="match status" value="1"/>
</dbReference>
<evidence type="ECO:0000313" key="4">
    <source>
        <dbReference type="EMBL" id="SFQ65009.1"/>
    </source>
</evidence>
<comment type="similarity">
    <text evidence="1 3">Belongs to the D-glutamate cyclase family.</text>
</comment>
<dbReference type="HAMAP" id="MF_01830">
    <property type="entry name" value="Hydro_lyase"/>
    <property type="match status" value="1"/>
</dbReference>
<dbReference type="Proteomes" id="UP000198727">
    <property type="component" value="Unassembled WGS sequence"/>
</dbReference>
<keyword evidence="2 3" id="KW-0456">Lyase</keyword>
<dbReference type="InterPro" id="IPR038021">
    <property type="entry name" value="Putative_hydro-lyase"/>
</dbReference>
<evidence type="ECO:0000313" key="5">
    <source>
        <dbReference type="Proteomes" id="UP000198727"/>
    </source>
</evidence>
<dbReference type="Gene3D" id="3.30.2040.10">
    <property type="entry name" value="PSTPO5379-like domain"/>
    <property type="match status" value="1"/>
</dbReference>
<dbReference type="RefSeq" id="WP_092535610.1">
    <property type="nucleotide sequence ID" value="NZ_FOWW01000011.1"/>
</dbReference>
<keyword evidence="5" id="KW-1185">Reference proteome</keyword>
<dbReference type="FunFam" id="3.30.2040.10:FF:000001">
    <property type="entry name" value="D-glutamate cyclase, mitochondrial"/>
    <property type="match status" value="1"/>
</dbReference>
<organism evidence="4 5">
    <name type="scientific">Amycolatopsis arida</name>
    <dbReference type="NCBI Taxonomy" id="587909"/>
    <lineage>
        <taxon>Bacteria</taxon>
        <taxon>Bacillati</taxon>
        <taxon>Actinomycetota</taxon>
        <taxon>Actinomycetes</taxon>
        <taxon>Pseudonocardiales</taxon>
        <taxon>Pseudonocardiaceae</taxon>
        <taxon>Amycolatopsis</taxon>
    </lineage>
</organism>
<dbReference type="InterPro" id="IPR009906">
    <property type="entry name" value="D-Glu_cyclase"/>
</dbReference>
<dbReference type="SUPFAM" id="SSF160920">
    <property type="entry name" value="PSTPO5379-like"/>
    <property type="match status" value="1"/>
</dbReference>
<dbReference type="PANTHER" id="PTHR32022">
    <property type="entry name" value="D-GLUTAMATE CYCLASE, MITOCHONDRIAL"/>
    <property type="match status" value="1"/>
</dbReference>
<evidence type="ECO:0000256" key="1">
    <source>
        <dbReference type="ARBA" id="ARBA00007896"/>
    </source>
</evidence>
<dbReference type="PANTHER" id="PTHR32022:SF10">
    <property type="entry name" value="D-GLUTAMATE CYCLASE, MITOCHONDRIAL"/>
    <property type="match status" value="1"/>
</dbReference>
<proteinExistence type="inferred from homology"/>